<comment type="caution">
    <text evidence="1">The sequence shown here is derived from an EMBL/GenBank/DDBJ whole genome shotgun (WGS) entry which is preliminary data.</text>
</comment>
<gene>
    <name evidence="1" type="ORF">PSTT_03074</name>
</gene>
<evidence type="ECO:0000313" key="2">
    <source>
        <dbReference type="Proteomes" id="UP000239156"/>
    </source>
</evidence>
<name>A0A2S4VXR9_9BASI</name>
<dbReference type="VEuPathDB" id="FungiDB:PSTT_03074"/>
<evidence type="ECO:0000313" key="1">
    <source>
        <dbReference type="EMBL" id="POW14334.1"/>
    </source>
</evidence>
<proteinExistence type="predicted"/>
<protein>
    <submittedName>
        <fullName evidence="1">Uncharacterized protein</fullName>
    </submittedName>
</protein>
<accession>A0A2S4VXR9</accession>
<dbReference type="AlphaFoldDB" id="A0A2S4VXR9"/>
<reference evidence="1" key="1">
    <citation type="submission" date="2017-12" db="EMBL/GenBank/DDBJ databases">
        <title>Gene loss provides genomic basis for host adaptation in cereal stripe rust fungi.</title>
        <authorList>
            <person name="Xia C."/>
        </authorList>
    </citation>
    <scope>NUCLEOTIDE SEQUENCE [LARGE SCALE GENOMIC DNA]</scope>
    <source>
        <strain evidence="1">93-210</strain>
    </source>
</reference>
<dbReference type="VEuPathDB" id="FungiDB:PSHT_03402"/>
<keyword evidence="2" id="KW-1185">Reference proteome</keyword>
<sequence>MRPKYTQRSAPPVPRHCCMFRTTMIFVKSFPALMVAILFIATISSVAGFTEEELYVAKSTADETEKCLTFNIGSTWIDQEPGISVLH</sequence>
<dbReference type="Proteomes" id="UP000239156">
    <property type="component" value="Unassembled WGS sequence"/>
</dbReference>
<dbReference type="EMBL" id="PKSL01000019">
    <property type="protein sequence ID" value="POW14334.1"/>
    <property type="molecule type" value="Genomic_DNA"/>
</dbReference>
<organism evidence="1 2">
    <name type="scientific">Puccinia striiformis</name>
    <dbReference type="NCBI Taxonomy" id="27350"/>
    <lineage>
        <taxon>Eukaryota</taxon>
        <taxon>Fungi</taxon>
        <taxon>Dikarya</taxon>
        <taxon>Basidiomycota</taxon>
        <taxon>Pucciniomycotina</taxon>
        <taxon>Pucciniomycetes</taxon>
        <taxon>Pucciniales</taxon>
        <taxon>Pucciniaceae</taxon>
        <taxon>Puccinia</taxon>
    </lineage>
</organism>